<reference evidence="1 2" key="1">
    <citation type="submission" date="2019-02" db="EMBL/GenBank/DDBJ databases">
        <title>Genomic Encyclopedia of Archaeal and Bacterial Type Strains, Phase II (KMG-II): from individual species to whole genera.</title>
        <authorList>
            <person name="Goeker M."/>
        </authorList>
    </citation>
    <scope>NUCLEOTIDE SEQUENCE [LARGE SCALE GENOMIC DNA]</scope>
    <source>
        <strain evidence="1 2">DSM 18101</strain>
    </source>
</reference>
<evidence type="ECO:0000313" key="2">
    <source>
        <dbReference type="Proteomes" id="UP000292958"/>
    </source>
</evidence>
<keyword evidence="2" id="KW-1185">Reference proteome</keyword>
<sequence>MNRHKPISHKLLFGVIFAGLNLLCFLGAVHGHKVVHQTRINYSHIPAQGSRRSGAQAGFVASVDAVVEHAVVVHPSSSQAITALQGGSSVMPLVAVAPAKFKLPIPEGITEPLAQENVLALGCAPRAPGLGRAPPVA</sequence>
<protein>
    <submittedName>
        <fullName evidence="1">Uncharacterized protein</fullName>
    </submittedName>
</protein>
<dbReference type="AlphaFoldDB" id="A0A4Q7YZI6"/>
<name>A0A4Q7YZI6_9BACT</name>
<dbReference type="EMBL" id="SHKW01000001">
    <property type="protein sequence ID" value="RZU42934.1"/>
    <property type="molecule type" value="Genomic_DNA"/>
</dbReference>
<dbReference type="Proteomes" id="UP000292958">
    <property type="component" value="Unassembled WGS sequence"/>
</dbReference>
<gene>
    <name evidence="1" type="ORF">BDD14_4535</name>
</gene>
<dbReference type="RefSeq" id="WP_130421123.1">
    <property type="nucleotide sequence ID" value="NZ_SHKW01000001.1"/>
</dbReference>
<proteinExistence type="predicted"/>
<organism evidence="1 2">
    <name type="scientific">Edaphobacter modestus</name>
    <dbReference type="NCBI Taxonomy" id="388466"/>
    <lineage>
        <taxon>Bacteria</taxon>
        <taxon>Pseudomonadati</taxon>
        <taxon>Acidobacteriota</taxon>
        <taxon>Terriglobia</taxon>
        <taxon>Terriglobales</taxon>
        <taxon>Acidobacteriaceae</taxon>
        <taxon>Edaphobacter</taxon>
    </lineage>
</organism>
<accession>A0A4Q7YZI6</accession>
<dbReference type="OrthoDB" id="122605at2"/>
<comment type="caution">
    <text evidence="1">The sequence shown here is derived from an EMBL/GenBank/DDBJ whole genome shotgun (WGS) entry which is preliminary data.</text>
</comment>
<evidence type="ECO:0000313" key="1">
    <source>
        <dbReference type="EMBL" id="RZU42934.1"/>
    </source>
</evidence>